<gene>
    <name evidence="1" type="ORF">C1I98_01150</name>
</gene>
<dbReference type="AlphaFoldDB" id="A0A2W2H788"/>
<dbReference type="EMBL" id="POUA01000005">
    <property type="protein sequence ID" value="PZG56382.1"/>
    <property type="molecule type" value="Genomic_DNA"/>
</dbReference>
<comment type="caution">
    <text evidence="1">The sequence shown here is derived from an EMBL/GenBank/DDBJ whole genome shotgun (WGS) entry which is preliminary data.</text>
</comment>
<keyword evidence="2" id="KW-1185">Reference proteome</keyword>
<dbReference type="Proteomes" id="UP000248544">
    <property type="component" value="Unassembled WGS sequence"/>
</dbReference>
<evidence type="ECO:0000313" key="2">
    <source>
        <dbReference type="Proteomes" id="UP000248544"/>
    </source>
</evidence>
<evidence type="ECO:0000313" key="1">
    <source>
        <dbReference type="EMBL" id="PZG56382.1"/>
    </source>
</evidence>
<sequence>MVSRRLWDGYPYDAIIADPAAYIDLARVHASDHHGIYDVAGPLPVPTRGRPLLSLFVPDGVPADVPSAFDSVTVPLEVAGEIGADAYGGRPLIAYVRDPGDLARAGGDGRWRGLQALATDDRTLHAALAVLGRG</sequence>
<protein>
    <submittedName>
        <fullName evidence="1">Uncharacterized protein</fullName>
    </submittedName>
</protein>
<name>A0A2W2H788_9ACTN</name>
<organism evidence="1 2">
    <name type="scientific">Spongiactinospora gelatinilytica</name>
    <dbReference type="NCBI Taxonomy" id="2666298"/>
    <lineage>
        <taxon>Bacteria</taxon>
        <taxon>Bacillati</taxon>
        <taxon>Actinomycetota</taxon>
        <taxon>Actinomycetes</taxon>
        <taxon>Streptosporangiales</taxon>
        <taxon>Streptosporangiaceae</taxon>
        <taxon>Spongiactinospora</taxon>
    </lineage>
</organism>
<reference evidence="1 2" key="1">
    <citation type="submission" date="2018-01" db="EMBL/GenBank/DDBJ databases">
        <title>Draft genome sequence of Sphaerisporangium sp. 7K107.</title>
        <authorList>
            <person name="Sahin N."/>
            <person name="Saygin H."/>
            <person name="Ay H."/>
        </authorList>
    </citation>
    <scope>NUCLEOTIDE SEQUENCE [LARGE SCALE GENOMIC DNA]</scope>
    <source>
        <strain evidence="1 2">7K107</strain>
    </source>
</reference>
<proteinExistence type="predicted"/>
<accession>A0A2W2H788</accession>